<dbReference type="InterPro" id="IPR014710">
    <property type="entry name" value="RmlC-like_jellyroll"/>
</dbReference>
<dbReference type="EMBL" id="JACHGB010000003">
    <property type="protein sequence ID" value="MBB5271548.1"/>
    <property type="molecule type" value="Genomic_DNA"/>
</dbReference>
<organism evidence="3 4">
    <name type="scientific">Quisquiliibacterium transsilvanicum</name>
    <dbReference type="NCBI Taxonomy" id="1549638"/>
    <lineage>
        <taxon>Bacteria</taxon>
        <taxon>Pseudomonadati</taxon>
        <taxon>Pseudomonadota</taxon>
        <taxon>Betaproteobacteria</taxon>
        <taxon>Burkholderiales</taxon>
        <taxon>Burkholderiaceae</taxon>
        <taxon>Quisquiliibacterium</taxon>
    </lineage>
</organism>
<dbReference type="RefSeq" id="WP_183966013.1">
    <property type="nucleotide sequence ID" value="NZ_BAABEW010000001.1"/>
</dbReference>
<feature type="domain" description="AraC-type arabinose-binding/dimerisation" evidence="2">
    <location>
        <begin position="33"/>
        <end position="86"/>
    </location>
</feature>
<evidence type="ECO:0000256" key="1">
    <source>
        <dbReference type="ARBA" id="ARBA00023125"/>
    </source>
</evidence>
<dbReference type="GO" id="GO:0006355">
    <property type="term" value="P:regulation of DNA-templated transcription"/>
    <property type="evidence" value="ECO:0007669"/>
    <property type="project" value="InterPro"/>
</dbReference>
<evidence type="ECO:0000259" key="2">
    <source>
        <dbReference type="Pfam" id="PF02311"/>
    </source>
</evidence>
<reference evidence="3 4" key="1">
    <citation type="submission" date="2020-08" db="EMBL/GenBank/DDBJ databases">
        <title>Genomic Encyclopedia of Type Strains, Phase IV (KMG-IV): sequencing the most valuable type-strain genomes for metagenomic binning, comparative biology and taxonomic classification.</title>
        <authorList>
            <person name="Goeker M."/>
        </authorList>
    </citation>
    <scope>NUCLEOTIDE SEQUENCE [LARGE SCALE GENOMIC DNA]</scope>
    <source>
        <strain evidence="3 4">DSM 29781</strain>
    </source>
</reference>
<evidence type="ECO:0000313" key="4">
    <source>
        <dbReference type="Proteomes" id="UP000532440"/>
    </source>
</evidence>
<dbReference type="AlphaFoldDB" id="A0A7W8HGK7"/>
<dbReference type="Gene3D" id="2.60.120.10">
    <property type="entry name" value="Jelly Rolls"/>
    <property type="match status" value="1"/>
</dbReference>
<evidence type="ECO:0000313" key="3">
    <source>
        <dbReference type="EMBL" id="MBB5271548.1"/>
    </source>
</evidence>
<protein>
    <submittedName>
        <fullName evidence="3">Quercetin dioxygenase-like cupin family protein</fullName>
    </submittedName>
</protein>
<dbReference type="GO" id="GO:0051213">
    <property type="term" value="F:dioxygenase activity"/>
    <property type="evidence" value="ECO:0007669"/>
    <property type="project" value="UniProtKB-KW"/>
</dbReference>
<dbReference type="InterPro" id="IPR011051">
    <property type="entry name" value="RmlC_Cupin_sf"/>
</dbReference>
<dbReference type="Pfam" id="PF02311">
    <property type="entry name" value="AraC_binding"/>
    <property type="match status" value="1"/>
</dbReference>
<dbReference type="SUPFAM" id="SSF51182">
    <property type="entry name" value="RmlC-like cupins"/>
    <property type="match status" value="1"/>
</dbReference>
<keyword evidence="4" id="KW-1185">Reference proteome</keyword>
<gene>
    <name evidence="3" type="ORF">HNQ70_001558</name>
</gene>
<dbReference type="InterPro" id="IPR003313">
    <property type="entry name" value="AraC-bd"/>
</dbReference>
<accession>A0A7W8HGK7</accession>
<sequence length="123" mass="13411">MTYNGPDIKIGCVANLFSRMMHFAKAGQVEEGHAHPFDHLTLLAAGALRVTVEGKTTDFKAPHMLYIKAEHQHELEALEDGTVAYCIHALRDKNGSGDIIDPSMVPAGVTPRDFAQEVVCVKP</sequence>
<proteinExistence type="predicted"/>
<keyword evidence="3" id="KW-0223">Dioxygenase</keyword>
<keyword evidence="1" id="KW-0238">DNA-binding</keyword>
<name>A0A7W8HGK7_9BURK</name>
<comment type="caution">
    <text evidence="3">The sequence shown here is derived from an EMBL/GenBank/DDBJ whole genome shotgun (WGS) entry which is preliminary data.</text>
</comment>
<dbReference type="GO" id="GO:0003677">
    <property type="term" value="F:DNA binding"/>
    <property type="evidence" value="ECO:0007669"/>
    <property type="project" value="UniProtKB-KW"/>
</dbReference>
<dbReference type="Proteomes" id="UP000532440">
    <property type="component" value="Unassembled WGS sequence"/>
</dbReference>
<keyword evidence="3" id="KW-0560">Oxidoreductase</keyword>